<dbReference type="SUPFAM" id="SSF51735">
    <property type="entry name" value="NAD(P)-binding Rossmann-fold domains"/>
    <property type="match status" value="1"/>
</dbReference>
<dbReference type="Pfam" id="PF00725">
    <property type="entry name" value="3HCDH"/>
    <property type="match status" value="1"/>
</dbReference>
<feature type="domain" description="3-hydroxyacyl-CoA dehydrogenase C-terminal" evidence="4">
    <location>
        <begin position="183"/>
        <end position="279"/>
    </location>
</feature>
<dbReference type="InterPro" id="IPR008927">
    <property type="entry name" value="6-PGluconate_DH-like_C_sf"/>
</dbReference>
<sequence length="283" mass="30405">MSVIGVAGAGVMGAGVAQNLAQTGHQVVLIDKDRQALDTALRKIETQARMSRLLGGPAVDAAAVLASITTAVGPGALAETDFVIENITENWELKRELYREMDQICKPETVFVVNTSALPITKVASVTGRPDQVIGVHFMNPVPMKPAVELIPGHHTSAETVRRTRELLGAMGKKAVDVKDACGFISNRVLMLTVNEAAFLVHEGVATAEAVDEVFRSCFGHPMGPLETADLIGVDTILYSVEVLYEHYNDGKYRPCPLLRTMTDAGLHGRKSGRGFYDYGTSA</sequence>
<evidence type="ECO:0000256" key="1">
    <source>
        <dbReference type="ARBA" id="ARBA00005086"/>
    </source>
</evidence>
<dbReference type="InterPro" id="IPR006176">
    <property type="entry name" value="3-OHacyl-CoA_DH_NAD-bd"/>
</dbReference>
<dbReference type="Gene3D" id="3.40.50.720">
    <property type="entry name" value="NAD(P)-binding Rossmann-like Domain"/>
    <property type="match status" value="1"/>
</dbReference>
<dbReference type="PANTHER" id="PTHR48075:SF5">
    <property type="entry name" value="3-HYDROXYBUTYRYL-COA DEHYDROGENASE"/>
    <property type="match status" value="1"/>
</dbReference>
<dbReference type="InterPro" id="IPR006108">
    <property type="entry name" value="3HC_DH_C"/>
</dbReference>
<dbReference type="Pfam" id="PF02737">
    <property type="entry name" value="3HCDH_N"/>
    <property type="match status" value="1"/>
</dbReference>
<gene>
    <name evidence="6" type="ORF">ACFO60_31800</name>
</gene>
<dbReference type="EC" id="1.1.1.35" evidence="6"/>
<comment type="pathway">
    <text evidence="1">Lipid metabolism; butanoate metabolism.</text>
</comment>
<proteinExistence type="inferred from homology"/>
<organism evidence="6 7">
    <name type="scientific">Sphaerisporangium dianthi</name>
    <dbReference type="NCBI Taxonomy" id="1436120"/>
    <lineage>
        <taxon>Bacteria</taxon>
        <taxon>Bacillati</taxon>
        <taxon>Actinomycetota</taxon>
        <taxon>Actinomycetes</taxon>
        <taxon>Streptosporangiales</taxon>
        <taxon>Streptosporangiaceae</taxon>
        <taxon>Sphaerisporangium</taxon>
    </lineage>
</organism>
<accession>A0ABV9CQB4</accession>
<evidence type="ECO:0000259" key="4">
    <source>
        <dbReference type="Pfam" id="PF00725"/>
    </source>
</evidence>
<dbReference type="SUPFAM" id="SSF48179">
    <property type="entry name" value="6-phosphogluconate dehydrogenase C-terminal domain-like"/>
    <property type="match status" value="1"/>
</dbReference>
<dbReference type="RefSeq" id="WP_380847792.1">
    <property type="nucleotide sequence ID" value="NZ_JBHSFP010000030.1"/>
</dbReference>
<evidence type="ECO:0000256" key="3">
    <source>
        <dbReference type="ARBA" id="ARBA00023002"/>
    </source>
</evidence>
<evidence type="ECO:0000259" key="5">
    <source>
        <dbReference type="Pfam" id="PF02737"/>
    </source>
</evidence>
<dbReference type="GO" id="GO:0003857">
    <property type="term" value="F:(3S)-3-hydroxyacyl-CoA dehydrogenase (NAD+) activity"/>
    <property type="evidence" value="ECO:0007669"/>
    <property type="project" value="UniProtKB-EC"/>
</dbReference>
<evidence type="ECO:0000256" key="2">
    <source>
        <dbReference type="ARBA" id="ARBA00009463"/>
    </source>
</evidence>
<evidence type="ECO:0000313" key="7">
    <source>
        <dbReference type="Proteomes" id="UP001596004"/>
    </source>
</evidence>
<name>A0ABV9CQB4_9ACTN</name>
<protein>
    <submittedName>
        <fullName evidence="6">3-hydroxyacyl-CoA dehydrogenase family protein</fullName>
        <ecNumber evidence="6">1.1.1.35</ecNumber>
    </submittedName>
</protein>
<evidence type="ECO:0000313" key="6">
    <source>
        <dbReference type="EMBL" id="MFC4535371.1"/>
    </source>
</evidence>
<dbReference type="Gene3D" id="1.10.1040.10">
    <property type="entry name" value="N-(1-d-carboxylethyl)-l-norvaline Dehydrogenase, domain 2"/>
    <property type="match status" value="1"/>
</dbReference>
<feature type="domain" description="3-hydroxyacyl-CoA dehydrogenase NAD binding" evidence="5">
    <location>
        <begin position="4"/>
        <end position="180"/>
    </location>
</feature>
<comment type="caution">
    <text evidence="6">The sequence shown here is derived from an EMBL/GenBank/DDBJ whole genome shotgun (WGS) entry which is preliminary data.</text>
</comment>
<dbReference type="PANTHER" id="PTHR48075">
    <property type="entry name" value="3-HYDROXYACYL-COA DEHYDROGENASE FAMILY PROTEIN"/>
    <property type="match status" value="1"/>
</dbReference>
<dbReference type="InterPro" id="IPR013328">
    <property type="entry name" value="6PGD_dom2"/>
</dbReference>
<comment type="similarity">
    <text evidence="2">Belongs to the 3-hydroxyacyl-CoA dehydrogenase family.</text>
</comment>
<keyword evidence="7" id="KW-1185">Reference proteome</keyword>
<dbReference type="InterPro" id="IPR022694">
    <property type="entry name" value="3-OHacyl-CoA_DH"/>
</dbReference>
<dbReference type="Proteomes" id="UP001596004">
    <property type="component" value="Unassembled WGS sequence"/>
</dbReference>
<dbReference type="EMBL" id="JBHSFP010000030">
    <property type="protein sequence ID" value="MFC4535371.1"/>
    <property type="molecule type" value="Genomic_DNA"/>
</dbReference>
<reference evidence="7" key="1">
    <citation type="journal article" date="2019" name="Int. J. Syst. Evol. Microbiol.">
        <title>The Global Catalogue of Microorganisms (GCM) 10K type strain sequencing project: providing services to taxonomists for standard genome sequencing and annotation.</title>
        <authorList>
            <consortium name="The Broad Institute Genomics Platform"/>
            <consortium name="The Broad Institute Genome Sequencing Center for Infectious Disease"/>
            <person name="Wu L."/>
            <person name="Ma J."/>
        </authorList>
    </citation>
    <scope>NUCLEOTIDE SEQUENCE [LARGE SCALE GENOMIC DNA]</scope>
    <source>
        <strain evidence="7">CGMCC 4.7132</strain>
    </source>
</reference>
<keyword evidence="3 6" id="KW-0560">Oxidoreductase</keyword>
<dbReference type="InterPro" id="IPR036291">
    <property type="entry name" value="NAD(P)-bd_dom_sf"/>
</dbReference>
<dbReference type="PIRSF" id="PIRSF000105">
    <property type="entry name" value="HCDH"/>
    <property type="match status" value="1"/>
</dbReference>